<feature type="region of interest" description="Disordered" evidence="1">
    <location>
        <begin position="388"/>
        <end position="532"/>
    </location>
</feature>
<dbReference type="PANTHER" id="PTHR39639:SF1">
    <property type="entry name" value="DUF262 DOMAIN-CONTAINING PROTEIN"/>
    <property type="match status" value="1"/>
</dbReference>
<keyword evidence="4" id="KW-1185">Reference proteome</keyword>
<dbReference type="PANTHER" id="PTHR39639">
    <property type="entry name" value="CHROMOSOME 16, WHOLE GENOME SHOTGUN SEQUENCE"/>
    <property type="match status" value="1"/>
</dbReference>
<feature type="domain" description="GmrSD restriction endonucleases N-terminal" evidence="2">
    <location>
        <begin position="57"/>
        <end position="186"/>
    </location>
</feature>
<dbReference type="OrthoDB" id="5419821at2759"/>
<accession>A0A6A5UFK6</accession>
<dbReference type="EMBL" id="ML976978">
    <property type="protein sequence ID" value="KAF1962729.1"/>
    <property type="molecule type" value="Genomic_DNA"/>
</dbReference>
<name>A0A6A5UFK6_9PLEO</name>
<feature type="region of interest" description="Disordered" evidence="1">
    <location>
        <begin position="1"/>
        <end position="37"/>
    </location>
</feature>
<dbReference type="Pfam" id="PF03235">
    <property type="entry name" value="GmrSD_N"/>
    <property type="match status" value="1"/>
</dbReference>
<feature type="compositionally biased region" description="Polar residues" evidence="1">
    <location>
        <begin position="466"/>
        <end position="502"/>
    </location>
</feature>
<gene>
    <name evidence="3" type="ORF">CC80DRAFT_96646</name>
</gene>
<dbReference type="AlphaFoldDB" id="A0A6A5UFK6"/>
<feature type="region of interest" description="Disordered" evidence="1">
    <location>
        <begin position="646"/>
        <end position="691"/>
    </location>
</feature>
<dbReference type="InterPro" id="IPR004919">
    <property type="entry name" value="GmrSD_N"/>
</dbReference>
<protein>
    <recommendedName>
        <fullName evidence="2">GmrSD restriction endonucleases N-terminal domain-containing protein</fullName>
    </recommendedName>
</protein>
<feature type="compositionally biased region" description="Polar residues" evidence="1">
    <location>
        <begin position="521"/>
        <end position="532"/>
    </location>
</feature>
<evidence type="ECO:0000313" key="3">
    <source>
        <dbReference type="EMBL" id="KAF1962729.1"/>
    </source>
</evidence>
<organism evidence="3 4">
    <name type="scientific">Byssothecium circinans</name>
    <dbReference type="NCBI Taxonomy" id="147558"/>
    <lineage>
        <taxon>Eukaryota</taxon>
        <taxon>Fungi</taxon>
        <taxon>Dikarya</taxon>
        <taxon>Ascomycota</taxon>
        <taxon>Pezizomycotina</taxon>
        <taxon>Dothideomycetes</taxon>
        <taxon>Pleosporomycetidae</taxon>
        <taxon>Pleosporales</taxon>
        <taxon>Massarineae</taxon>
        <taxon>Massarinaceae</taxon>
        <taxon>Byssothecium</taxon>
    </lineage>
</organism>
<feature type="compositionally biased region" description="Low complexity" evidence="1">
    <location>
        <begin position="655"/>
        <end position="674"/>
    </location>
</feature>
<evidence type="ECO:0000313" key="4">
    <source>
        <dbReference type="Proteomes" id="UP000800035"/>
    </source>
</evidence>
<feature type="compositionally biased region" description="Acidic residues" evidence="1">
    <location>
        <begin position="15"/>
        <end position="28"/>
    </location>
</feature>
<reference evidence="3" key="1">
    <citation type="journal article" date="2020" name="Stud. Mycol.">
        <title>101 Dothideomycetes genomes: a test case for predicting lifestyles and emergence of pathogens.</title>
        <authorList>
            <person name="Haridas S."/>
            <person name="Albert R."/>
            <person name="Binder M."/>
            <person name="Bloem J."/>
            <person name="Labutti K."/>
            <person name="Salamov A."/>
            <person name="Andreopoulos B."/>
            <person name="Baker S."/>
            <person name="Barry K."/>
            <person name="Bills G."/>
            <person name="Bluhm B."/>
            <person name="Cannon C."/>
            <person name="Castanera R."/>
            <person name="Culley D."/>
            <person name="Daum C."/>
            <person name="Ezra D."/>
            <person name="Gonzalez J."/>
            <person name="Henrissat B."/>
            <person name="Kuo A."/>
            <person name="Liang C."/>
            <person name="Lipzen A."/>
            <person name="Lutzoni F."/>
            <person name="Magnuson J."/>
            <person name="Mondo S."/>
            <person name="Nolan M."/>
            <person name="Ohm R."/>
            <person name="Pangilinan J."/>
            <person name="Park H.-J."/>
            <person name="Ramirez L."/>
            <person name="Alfaro M."/>
            <person name="Sun H."/>
            <person name="Tritt A."/>
            <person name="Yoshinaga Y."/>
            <person name="Zwiers L.-H."/>
            <person name="Turgeon B."/>
            <person name="Goodwin S."/>
            <person name="Spatafora J."/>
            <person name="Crous P."/>
            <person name="Grigoriev I."/>
        </authorList>
    </citation>
    <scope>NUCLEOTIDE SEQUENCE</scope>
    <source>
        <strain evidence="3">CBS 675.92</strain>
    </source>
</reference>
<feature type="region of interest" description="Disordered" evidence="1">
    <location>
        <begin position="559"/>
        <end position="590"/>
    </location>
</feature>
<evidence type="ECO:0000256" key="1">
    <source>
        <dbReference type="SAM" id="MobiDB-lite"/>
    </source>
</evidence>
<feature type="compositionally biased region" description="Polar residues" evidence="1">
    <location>
        <begin position="676"/>
        <end position="687"/>
    </location>
</feature>
<proteinExistence type="predicted"/>
<evidence type="ECO:0000259" key="2">
    <source>
        <dbReference type="Pfam" id="PF03235"/>
    </source>
</evidence>
<dbReference type="Proteomes" id="UP000800035">
    <property type="component" value="Unassembled WGS sequence"/>
</dbReference>
<sequence length="730" mass="81267">METPESKPAPIKDEDSNEDDFLDEEAQEDAASYRPRTQLSKPGTFLRNLNYFMKGLDEETIDINPEYQREVVWTAERMTGLINSLMENYYIPPIILNKKSLPAGNGRLQQISVCVDGKQRLSSVQAFIKGIIPCNDRRGEKWYFCDTPNRSRRKILPDTVRREFLSKEFVSFEYTDLTAEQEEDLFARVQMGVQLTAAEKMRASTGPWQELAKCYVEDFPVIYGLLKDRSRAKDFQVTLACYSQILEVQHPTAATGVPSLKTNYTSLPKLLANEAALDDDTKSHLASVWNTFQDLINLDPNIFTNADKSLRGVQTFAPVEMVAVTVIISMYSETRNNRLLLGDIKYLRDELRVRFVDLRMNTHVWKFLWEFIDNLEQVRGAVDSTIDRSVLPKPAGAPKPARRAAEPLPGITKGRPTLRTKRPAVVPGQSASPVAEQEENATTAPPVDARPLKRQRTDPEPDDTTASENLFLGTRSSSGLISPALSPSLTTQTLPAPISTTQKARRTPANKRPPPPVPLKTTLQATPTPTEARQNRVSELNGFRAPVAPMVTAASFASMTAPAPSPTGPTLETTHALPSRSRVPTSSPIRQPSIFQEVIKPISPVDATPQKSLPHSKARALQQYDGAIDLTVDDDVEQERQDLLSAFRPPASAVPEPRNTTTPTLTPATSPRLPNRANSLSQTSSGLTGPRVAEEVVVDVESNNPYQLLKQRKFERLRLQQLRKQQKQSS</sequence>